<feature type="compositionally biased region" description="Polar residues" evidence="2">
    <location>
        <begin position="571"/>
        <end position="581"/>
    </location>
</feature>
<accession>A0AAV6GCL0</accession>
<evidence type="ECO:0000313" key="3">
    <source>
        <dbReference type="EMBL" id="KAG5271266.1"/>
    </source>
</evidence>
<sequence length="602" mass="66196">MASGGSSPHEGRKRKKKSDGSLRGKSGTTDESQAQADIDKLTSAGHSALKQGDCLEALNCFKKAYKAAVEIKETKVHRACAFNLGAAYVEAGKPQKGIDFLRKAQPGEKRERVADLQYNLGVAHEVLEDQAQAAGHYLQAAQLYRSQGDGSSEGDTCMKLARCHIRMKDWSQAAEVFRRAAESYRVAGRLDSAAVALKQTSTHMLQSESFSSEDVIGALSQCLELSVSLTDQHSLGKLYNELGLSFSQLKLFGEAAECYEQALPLVRSKPRRLAVVLQNLGAVHNTLGQYQQALDFHREAAALHGSQGSRRAQGRCFSNLAFALTQLGELEEAGESYLHALQAFKDTEDYMGQWQACEGLGEIRLQLRDPDKATLYYKQALGMLSKCKDSDGSVQERLVNKLSQALQLRLALQQRGPFPRRANQNRSFHSQPRRLTDMNGGEPFQSHPLRKNQLNDHKVENGFLVGAAASSLGSGGEQRPHGETVMLHTQSNSRPEPPHTQPPDHLSVLPETNRNLNNTYEQPDGQNLDPPQSDPPTDIEHSDHLHETIQQTTTDQSKELPVSQGADVTGLQETDSGNNGSAAPPLVRWKSRFCTIMHAKSW</sequence>
<keyword evidence="4" id="KW-1185">Reference proteome</keyword>
<evidence type="ECO:0008006" key="5">
    <source>
        <dbReference type="Google" id="ProtNLM"/>
    </source>
</evidence>
<dbReference type="Gene3D" id="1.25.40.10">
    <property type="entry name" value="Tetratricopeptide repeat domain"/>
    <property type="match status" value="2"/>
</dbReference>
<dbReference type="PROSITE" id="PS50005">
    <property type="entry name" value="TPR"/>
    <property type="match status" value="1"/>
</dbReference>
<evidence type="ECO:0000256" key="1">
    <source>
        <dbReference type="PROSITE-ProRule" id="PRU00339"/>
    </source>
</evidence>
<dbReference type="EMBL" id="JADWDJ010000013">
    <property type="protein sequence ID" value="KAG5271266.1"/>
    <property type="molecule type" value="Genomic_DNA"/>
</dbReference>
<feature type="compositionally biased region" description="Polar residues" evidence="2">
    <location>
        <begin position="26"/>
        <end position="35"/>
    </location>
</feature>
<organism evidence="3 4">
    <name type="scientific">Alosa alosa</name>
    <name type="common">allis shad</name>
    <dbReference type="NCBI Taxonomy" id="278164"/>
    <lineage>
        <taxon>Eukaryota</taxon>
        <taxon>Metazoa</taxon>
        <taxon>Chordata</taxon>
        <taxon>Craniata</taxon>
        <taxon>Vertebrata</taxon>
        <taxon>Euteleostomi</taxon>
        <taxon>Actinopterygii</taxon>
        <taxon>Neopterygii</taxon>
        <taxon>Teleostei</taxon>
        <taxon>Clupei</taxon>
        <taxon>Clupeiformes</taxon>
        <taxon>Clupeoidei</taxon>
        <taxon>Clupeidae</taxon>
        <taxon>Alosa</taxon>
    </lineage>
</organism>
<evidence type="ECO:0000256" key="2">
    <source>
        <dbReference type="SAM" id="MobiDB-lite"/>
    </source>
</evidence>
<comment type="caution">
    <text evidence="3">The sequence shown here is derived from an EMBL/GenBank/DDBJ whole genome shotgun (WGS) entry which is preliminary data.</text>
</comment>
<keyword evidence="1" id="KW-0802">TPR repeat</keyword>
<dbReference type="Pfam" id="PF13432">
    <property type="entry name" value="TPR_16"/>
    <property type="match status" value="1"/>
</dbReference>
<protein>
    <recommendedName>
        <fullName evidence="5">Tetratricopeptide repeat protein 24</fullName>
    </recommendedName>
</protein>
<dbReference type="AlphaFoldDB" id="A0AAV6GCL0"/>
<dbReference type="Pfam" id="PF13424">
    <property type="entry name" value="TPR_12"/>
    <property type="match status" value="2"/>
</dbReference>
<feature type="compositionally biased region" description="Basic and acidic residues" evidence="2">
    <location>
        <begin position="538"/>
        <end position="547"/>
    </location>
</feature>
<name>A0AAV6GCL0_9TELE</name>
<feature type="region of interest" description="Disordered" evidence="2">
    <location>
        <begin position="1"/>
        <end position="36"/>
    </location>
</feature>
<evidence type="ECO:0000313" key="4">
    <source>
        <dbReference type="Proteomes" id="UP000823561"/>
    </source>
</evidence>
<proteinExistence type="predicted"/>
<feature type="repeat" description="TPR" evidence="1">
    <location>
        <begin position="274"/>
        <end position="307"/>
    </location>
</feature>
<dbReference type="SUPFAM" id="SSF48452">
    <property type="entry name" value="TPR-like"/>
    <property type="match status" value="2"/>
</dbReference>
<dbReference type="InterPro" id="IPR011990">
    <property type="entry name" value="TPR-like_helical_dom_sf"/>
</dbReference>
<feature type="region of interest" description="Disordered" evidence="2">
    <location>
        <begin position="417"/>
        <end position="450"/>
    </location>
</feature>
<dbReference type="Proteomes" id="UP000823561">
    <property type="component" value="Chromosome 13"/>
</dbReference>
<gene>
    <name evidence="3" type="ORF">AALO_G00177820</name>
</gene>
<reference evidence="3" key="1">
    <citation type="submission" date="2020-10" db="EMBL/GenBank/DDBJ databases">
        <title>Chromosome-scale genome assembly of the Allis shad, Alosa alosa.</title>
        <authorList>
            <person name="Margot Z."/>
            <person name="Christophe K."/>
            <person name="Cabau C."/>
            <person name="Louis A."/>
            <person name="Berthelot C."/>
            <person name="Parey E."/>
            <person name="Roest Crollius H."/>
            <person name="Montfort J."/>
            <person name="Robinson-Rechavi M."/>
            <person name="Bucao C."/>
            <person name="Bouchez O."/>
            <person name="Gislard M."/>
            <person name="Lluch J."/>
            <person name="Milhes M."/>
            <person name="Lampietro C."/>
            <person name="Lopez Roques C."/>
            <person name="Donnadieu C."/>
            <person name="Braasch I."/>
            <person name="Desvignes T."/>
            <person name="Postlethwait J."/>
            <person name="Bobe J."/>
            <person name="Guiguen Y."/>
        </authorList>
    </citation>
    <scope>NUCLEOTIDE SEQUENCE</scope>
    <source>
        <strain evidence="3">M-15738</strain>
        <tissue evidence="3">Blood</tissue>
    </source>
</reference>
<dbReference type="InterPro" id="IPR019734">
    <property type="entry name" value="TPR_rpt"/>
</dbReference>
<dbReference type="Pfam" id="PF14938">
    <property type="entry name" value="SNAP"/>
    <property type="match status" value="1"/>
</dbReference>
<dbReference type="SMART" id="SM00028">
    <property type="entry name" value="TPR"/>
    <property type="match status" value="8"/>
</dbReference>
<feature type="region of interest" description="Disordered" evidence="2">
    <location>
        <begin position="487"/>
        <end position="585"/>
    </location>
</feature>
<dbReference type="InterPro" id="IPR024812">
    <property type="entry name" value="TPR_24"/>
</dbReference>
<dbReference type="PANTHER" id="PTHR47050:SF2">
    <property type="entry name" value="TETRATRICOPEPTIDE REPEAT PROTEIN 24"/>
    <property type="match status" value="1"/>
</dbReference>
<feature type="compositionally biased region" description="Polar residues" evidence="2">
    <location>
        <begin position="510"/>
        <end position="525"/>
    </location>
</feature>
<dbReference type="PANTHER" id="PTHR47050">
    <property type="entry name" value="TETRATRICOPEPTIDE REPEAT PROTEIN 24"/>
    <property type="match status" value="1"/>
</dbReference>